<dbReference type="GO" id="GO:0052913">
    <property type="term" value="F:16S rRNA (guanine(966)-N(2))-methyltransferase activity"/>
    <property type="evidence" value="ECO:0007669"/>
    <property type="project" value="UniProtKB-EC"/>
</dbReference>
<dbReference type="RefSeq" id="WP_133441466.1">
    <property type="nucleotide sequence ID" value="NZ_CP034726.1"/>
</dbReference>
<proteinExistence type="predicted"/>
<dbReference type="InterPro" id="IPR002052">
    <property type="entry name" value="DNA_methylase_N6_adenine_CS"/>
</dbReference>
<dbReference type="PANTHER" id="PTHR43542">
    <property type="entry name" value="METHYLTRANSFERASE"/>
    <property type="match status" value="1"/>
</dbReference>
<keyword evidence="2 3" id="KW-0808">Transferase</keyword>
<organism evidence="3 4">
    <name type="scientific">Acetilactobacillus jinshanensis</name>
    <dbReference type="NCBI Taxonomy" id="1720083"/>
    <lineage>
        <taxon>Bacteria</taxon>
        <taxon>Bacillati</taxon>
        <taxon>Bacillota</taxon>
        <taxon>Bacilli</taxon>
        <taxon>Lactobacillales</taxon>
        <taxon>Lactobacillaceae</taxon>
        <taxon>Acetilactobacillus</taxon>
    </lineage>
</organism>
<dbReference type="EMBL" id="CP034726">
    <property type="protein sequence ID" value="QBP17921.1"/>
    <property type="molecule type" value="Genomic_DNA"/>
</dbReference>
<evidence type="ECO:0000256" key="1">
    <source>
        <dbReference type="ARBA" id="ARBA00022603"/>
    </source>
</evidence>
<dbReference type="EC" id="2.1.1.171" evidence="3"/>
<dbReference type="Pfam" id="PF03602">
    <property type="entry name" value="Cons_hypoth95"/>
    <property type="match status" value="1"/>
</dbReference>
<dbReference type="PIRSF" id="PIRSF004553">
    <property type="entry name" value="CHP00095"/>
    <property type="match status" value="1"/>
</dbReference>
<sequence>MRVISGKFGGRTLKGVPSHLTRPTTDKVKESLFNMIGPYFHQQKFLDLFAGSGNVGIEAVSRGCSHATLIDRQYRAYKTILANVKLTRDPKAFTVYKMSASAALHKLSQQDQKFDLVYLDPPYRLQKMVKDLGTLSKLNLLNHHALVICETDTNVKLSDNVENYRLLKQRKYGITLITIYQYVGD</sequence>
<dbReference type="CDD" id="cd02440">
    <property type="entry name" value="AdoMet_MTases"/>
    <property type="match status" value="1"/>
</dbReference>
<protein>
    <submittedName>
        <fullName evidence="3">16S rRNA (Guanine(966)-N(2))-methyltransferase RsmD</fullName>
        <ecNumber evidence="3">2.1.1.171</ecNumber>
    </submittedName>
</protein>
<evidence type="ECO:0000256" key="2">
    <source>
        <dbReference type="ARBA" id="ARBA00022679"/>
    </source>
</evidence>
<dbReference type="PANTHER" id="PTHR43542:SF1">
    <property type="entry name" value="METHYLTRANSFERASE"/>
    <property type="match status" value="1"/>
</dbReference>
<dbReference type="InterPro" id="IPR004398">
    <property type="entry name" value="RNA_MeTrfase_RsmD"/>
</dbReference>
<reference evidence="4" key="1">
    <citation type="submission" date="2018-12" db="EMBL/GenBank/DDBJ databases">
        <title>A new species of lactobacillus.</title>
        <authorList>
            <person name="Jian Y."/>
            <person name="Xin L."/>
            <person name="Hong Z.J."/>
            <person name="Ming L.Z."/>
            <person name="Hong X.Z."/>
        </authorList>
    </citation>
    <scope>NUCLEOTIDE SEQUENCE [LARGE SCALE GENOMIC DNA]</scope>
    <source>
        <strain evidence="4">HSLZ-75</strain>
    </source>
</reference>
<evidence type="ECO:0000313" key="4">
    <source>
        <dbReference type="Proteomes" id="UP000294321"/>
    </source>
</evidence>
<dbReference type="NCBIfam" id="TIGR00095">
    <property type="entry name" value="16S rRNA (guanine(966)-N(2))-methyltransferase RsmD"/>
    <property type="match status" value="1"/>
</dbReference>
<keyword evidence="1 3" id="KW-0489">Methyltransferase</keyword>
<dbReference type="AlphaFoldDB" id="A0A4P6ZJL1"/>
<dbReference type="Proteomes" id="UP000294321">
    <property type="component" value="Chromosome"/>
</dbReference>
<dbReference type="GO" id="GO:0003676">
    <property type="term" value="F:nucleic acid binding"/>
    <property type="evidence" value="ECO:0007669"/>
    <property type="project" value="InterPro"/>
</dbReference>
<dbReference type="PROSITE" id="PS00092">
    <property type="entry name" value="N6_MTASE"/>
    <property type="match status" value="1"/>
</dbReference>
<dbReference type="OrthoDB" id="9803017at2"/>
<dbReference type="KEGG" id="lji:ELX58_01880"/>
<gene>
    <name evidence="3" type="primary">rsmD</name>
    <name evidence="3" type="ORF">ELX58_01880</name>
</gene>
<name>A0A4P6ZJL1_9LACO</name>
<accession>A0A4P6ZJL1</accession>
<dbReference type="Gene3D" id="3.40.50.150">
    <property type="entry name" value="Vaccinia Virus protein VP39"/>
    <property type="match status" value="1"/>
</dbReference>
<evidence type="ECO:0000313" key="3">
    <source>
        <dbReference type="EMBL" id="QBP17921.1"/>
    </source>
</evidence>
<keyword evidence="4" id="KW-1185">Reference proteome</keyword>
<dbReference type="SUPFAM" id="SSF53335">
    <property type="entry name" value="S-adenosyl-L-methionine-dependent methyltransferases"/>
    <property type="match status" value="1"/>
</dbReference>
<dbReference type="InterPro" id="IPR029063">
    <property type="entry name" value="SAM-dependent_MTases_sf"/>
</dbReference>